<dbReference type="InterPro" id="IPR020846">
    <property type="entry name" value="MFS_dom"/>
</dbReference>
<dbReference type="Pfam" id="PF07690">
    <property type="entry name" value="MFS_1"/>
    <property type="match status" value="1"/>
</dbReference>
<feature type="transmembrane region" description="Helical" evidence="6">
    <location>
        <begin position="417"/>
        <end position="438"/>
    </location>
</feature>
<keyword evidence="5 6" id="KW-0472">Membrane</keyword>
<dbReference type="GO" id="GO:0022857">
    <property type="term" value="F:transmembrane transporter activity"/>
    <property type="evidence" value="ECO:0007669"/>
    <property type="project" value="InterPro"/>
</dbReference>
<evidence type="ECO:0000256" key="3">
    <source>
        <dbReference type="ARBA" id="ARBA00022692"/>
    </source>
</evidence>
<feature type="transmembrane region" description="Helical" evidence="6">
    <location>
        <begin position="478"/>
        <end position="500"/>
    </location>
</feature>
<proteinExistence type="predicted"/>
<keyword evidence="3 6" id="KW-0812">Transmembrane</keyword>
<dbReference type="AlphaFoldDB" id="A0AA39GCH2"/>
<dbReference type="InterPro" id="IPR036259">
    <property type="entry name" value="MFS_trans_sf"/>
</dbReference>
<feature type="transmembrane region" description="Helical" evidence="6">
    <location>
        <begin position="178"/>
        <end position="201"/>
    </location>
</feature>
<dbReference type="InterPro" id="IPR011701">
    <property type="entry name" value="MFS"/>
</dbReference>
<feature type="transmembrane region" description="Helical" evidence="6">
    <location>
        <begin position="247"/>
        <end position="269"/>
    </location>
</feature>
<evidence type="ECO:0000256" key="4">
    <source>
        <dbReference type="ARBA" id="ARBA00022989"/>
    </source>
</evidence>
<evidence type="ECO:0000313" key="8">
    <source>
        <dbReference type="EMBL" id="KAK0384419.1"/>
    </source>
</evidence>
<reference evidence="8" key="1">
    <citation type="submission" date="2022-10" db="EMBL/GenBank/DDBJ databases">
        <title>Determination and structural analysis of whole genome sequence of Sarocladium strictum F4-1.</title>
        <authorList>
            <person name="Hu L."/>
            <person name="Jiang Y."/>
        </authorList>
    </citation>
    <scope>NUCLEOTIDE SEQUENCE</scope>
    <source>
        <strain evidence="8">F4-1</strain>
    </source>
</reference>
<keyword evidence="2" id="KW-0813">Transport</keyword>
<evidence type="ECO:0000256" key="1">
    <source>
        <dbReference type="ARBA" id="ARBA00004141"/>
    </source>
</evidence>
<feature type="transmembrane region" description="Helical" evidence="6">
    <location>
        <begin position="450"/>
        <end position="472"/>
    </location>
</feature>
<dbReference type="SUPFAM" id="SSF103473">
    <property type="entry name" value="MFS general substrate transporter"/>
    <property type="match status" value="1"/>
</dbReference>
<dbReference type="Proteomes" id="UP001175261">
    <property type="component" value="Unassembled WGS sequence"/>
</dbReference>
<dbReference type="PROSITE" id="PS50850">
    <property type="entry name" value="MFS"/>
    <property type="match status" value="1"/>
</dbReference>
<dbReference type="EMBL" id="JAPDFR010000008">
    <property type="protein sequence ID" value="KAK0384419.1"/>
    <property type="molecule type" value="Genomic_DNA"/>
</dbReference>
<protein>
    <recommendedName>
        <fullName evidence="7">Major facilitator superfamily (MFS) profile domain-containing protein</fullName>
    </recommendedName>
</protein>
<keyword evidence="9" id="KW-1185">Reference proteome</keyword>
<comment type="caution">
    <text evidence="8">The sequence shown here is derived from an EMBL/GenBank/DDBJ whole genome shotgun (WGS) entry which is preliminary data.</text>
</comment>
<keyword evidence="4 6" id="KW-1133">Transmembrane helix</keyword>
<comment type="subcellular location">
    <subcellularLocation>
        <location evidence="1">Membrane</location>
        <topology evidence="1">Multi-pass membrane protein</topology>
    </subcellularLocation>
</comment>
<evidence type="ECO:0000313" key="9">
    <source>
        <dbReference type="Proteomes" id="UP001175261"/>
    </source>
</evidence>
<feature type="transmembrane region" description="Helical" evidence="6">
    <location>
        <begin position="390"/>
        <end position="411"/>
    </location>
</feature>
<evidence type="ECO:0000256" key="6">
    <source>
        <dbReference type="SAM" id="Phobius"/>
    </source>
</evidence>
<dbReference type="FunFam" id="1.20.1250.20:FF:000057">
    <property type="entry name" value="MFS general substrate transporter"/>
    <property type="match status" value="1"/>
</dbReference>
<evidence type="ECO:0000256" key="2">
    <source>
        <dbReference type="ARBA" id="ARBA00022448"/>
    </source>
</evidence>
<feature type="transmembrane region" description="Helical" evidence="6">
    <location>
        <begin position="152"/>
        <end position="172"/>
    </location>
</feature>
<organism evidence="8 9">
    <name type="scientific">Sarocladium strictum</name>
    <name type="common">Black bundle disease fungus</name>
    <name type="synonym">Acremonium strictum</name>
    <dbReference type="NCBI Taxonomy" id="5046"/>
    <lineage>
        <taxon>Eukaryota</taxon>
        <taxon>Fungi</taxon>
        <taxon>Dikarya</taxon>
        <taxon>Ascomycota</taxon>
        <taxon>Pezizomycotina</taxon>
        <taxon>Sordariomycetes</taxon>
        <taxon>Hypocreomycetidae</taxon>
        <taxon>Hypocreales</taxon>
        <taxon>Sarocladiaceae</taxon>
        <taxon>Sarocladium</taxon>
    </lineage>
</organism>
<feature type="domain" description="Major facilitator superfamily (MFS) profile" evidence="7">
    <location>
        <begin position="87"/>
        <end position="505"/>
    </location>
</feature>
<evidence type="ECO:0000256" key="5">
    <source>
        <dbReference type="ARBA" id="ARBA00023136"/>
    </source>
</evidence>
<sequence length="527" mass="57325">MASNDKVGARAPIDQSAHATAIENVAADAPVVEKGPVLDDKETGMVEAGDLKHGGQLPSPEELVEALGIPNWRELEKKLVRRLDLTLMPCLWVLYFFNYMDRASIGQARLSTLDEDLNLTGSNFSSAVSILSLGYVLGQIPSNMIIGKLRPSVYLCSMAIIWSGVSAATVGVRNYQGLMVVRFFLGLVEAPLLPGAVYLLSTWYTRKEIALRVAILYSAQTLAFCSAGLIAAAVYATLERAHGLAGWQWLFIVLAVTGSGLAIICLFMLPDYPDSTTGSARWTMTEDMRKIAAARILADRPSTAEAKPGVWHGLKLSVMDPKLWILTLMNIAISAAYGFSNFFPSIVRGIASDRGFSNTVALLLTAPPYIFAAMGSYVNAWHSDRSRERGWHYSIPVAVASCGFIICLATQQPMARYGASFIYVGGMYIANPMIMGMVSGAMGRSPEKRAISIAICNVLSQIGNFVAPFFFLTSEEPAYRTAFACMMAMGFLSSSCALLLKWKLTRSNKRLLCEANQNGTAYQPYVT</sequence>
<accession>A0AA39GCH2</accession>
<dbReference type="PANTHER" id="PTHR43791">
    <property type="entry name" value="PERMEASE-RELATED"/>
    <property type="match status" value="1"/>
</dbReference>
<name>A0AA39GCH2_SARSR</name>
<gene>
    <name evidence="8" type="ORF">NLU13_8505</name>
</gene>
<feature type="transmembrane region" description="Helical" evidence="6">
    <location>
        <begin position="323"/>
        <end position="340"/>
    </location>
</feature>
<dbReference type="FunFam" id="1.20.1250.20:FF:000013">
    <property type="entry name" value="MFS general substrate transporter"/>
    <property type="match status" value="1"/>
</dbReference>
<dbReference type="GO" id="GO:0016020">
    <property type="term" value="C:membrane"/>
    <property type="evidence" value="ECO:0007669"/>
    <property type="project" value="UniProtKB-SubCell"/>
</dbReference>
<feature type="transmembrane region" description="Helical" evidence="6">
    <location>
        <begin position="213"/>
        <end position="235"/>
    </location>
</feature>
<evidence type="ECO:0000259" key="7">
    <source>
        <dbReference type="PROSITE" id="PS50850"/>
    </source>
</evidence>
<dbReference type="Gene3D" id="1.20.1250.20">
    <property type="entry name" value="MFS general substrate transporter like domains"/>
    <property type="match status" value="2"/>
</dbReference>
<feature type="transmembrane region" description="Helical" evidence="6">
    <location>
        <begin position="360"/>
        <end position="378"/>
    </location>
</feature>
<dbReference type="PANTHER" id="PTHR43791:SF62">
    <property type="entry name" value="MAJOR FACILITATOR SUPERFAMILY (MFS) PROFILE DOMAIN-CONTAINING PROTEIN"/>
    <property type="match status" value="1"/>
</dbReference>